<sequence>MKKFIAHIFALTLCFGALTLIAQGASFYDNPIKYGGIQTVPQLLLALVDLVFLIGVPIIVIFIIYGGFLFVKSGDNESELTKAKNVFWWTLVGALVLLGAKAISAAIQSTIFSLG</sequence>
<evidence type="ECO:0000313" key="3">
    <source>
        <dbReference type="Proteomes" id="UP000177996"/>
    </source>
</evidence>
<dbReference type="Pfam" id="PF18895">
    <property type="entry name" value="T4SS_pilin"/>
    <property type="match status" value="1"/>
</dbReference>
<evidence type="ECO:0000313" key="2">
    <source>
        <dbReference type="EMBL" id="OGZ07794.1"/>
    </source>
</evidence>
<keyword evidence="1" id="KW-0812">Transmembrane</keyword>
<dbReference type="Proteomes" id="UP000177996">
    <property type="component" value="Unassembled WGS sequence"/>
</dbReference>
<keyword evidence="1" id="KW-0472">Membrane</keyword>
<reference evidence="2 3" key="1">
    <citation type="journal article" date="2016" name="Nat. Commun.">
        <title>Thousands of microbial genomes shed light on interconnected biogeochemical processes in an aquifer system.</title>
        <authorList>
            <person name="Anantharaman K."/>
            <person name="Brown C.T."/>
            <person name="Hug L.A."/>
            <person name="Sharon I."/>
            <person name="Castelle C.J."/>
            <person name="Probst A.J."/>
            <person name="Thomas B.C."/>
            <person name="Singh A."/>
            <person name="Wilkins M.J."/>
            <person name="Karaoz U."/>
            <person name="Brodie E.L."/>
            <person name="Williams K.H."/>
            <person name="Hubbard S.S."/>
            <person name="Banfield J.F."/>
        </authorList>
    </citation>
    <scope>NUCLEOTIDE SEQUENCE [LARGE SCALE GENOMIC DNA]</scope>
</reference>
<protein>
    <submittedName>
        <fullName evidence="2">Uncharacterized protein</fullName>
    </submittedName>
</protein>
<keyword evidence="1" id="KW-1133">Transmembrane helix</keyword>
<accession>A0A1G2D2A7</accession>
<dbReference type="STRING" id="1798661.A3D65_05700"/>
<dbReference type="EMBL" id="MHLL01000052">
    <property type="protein sequence ID" value="OGZ07794.1"/>
    <property type="molecule type" value="Genomic_DNA"/>
</dbReference>
<feature type="transmembrane region" description="Helical" evidence="1">
    <location>
        <begin position="43"/>
        <end position="65"/>
    </location>
</feature>
<evidence type="ECO:0000256" key="1">
    <source>
        <dbReference type="SAM" id="Phobius"/>
    </source>
</evidence>
<comment type="caution">
    <text evidence="2">The sequence shown here is derived from an EMBL/GenBank/DDBJ whole genome shotgun (WGS) entry which is preliminary data.</text>
</comment>
<feature type="transmembrane region" description="Helical" evidence="1">
    <location>
        <begin position="86"/>
        <end position="107"/>
    </location>
</feature>
<name>A0A1G2D2A7_9BACT</name>
<proteinExistence type="predicted"/>
<dbReference type="AlphaFoldDB" id="A0A1G2D2A7"/>
<gene>
    <name evidence="2" type="ORF">A3D65_05700</name>
</gene>
<dbReference type="InterPro" id="IPR043993">
    <property type="entry name" value="T4SS_pilin"/>
</dbReference>
<organism evidence="2 3">
    <name type="scientific">Candidatus Lloydbacteria bacterium RIFCSPHIGHO2_02_FULL_50_13</name>
    <dbReference type="NCBI Taxonomy" id="1798661"/>
    <lineage>
        <taxon>Bacteria</taxon>
        <taxon>Candidatus Lloydiibacteriota</taxon>
    </lineage>
</organism>